<protein>
    <recommendedName>
        <fullName evidence="8 19">Branched-chain-amino-acid aminotransferase</fullName>
        <shortName evidence="19">BCAT</shortName>
        <ecNumber evidence="7 19">2.6.1.42</ecNumber>
    </recommendedName>
</protein>
<keyword evidence="10 19" id="KW-0028">Amino-acid biosynthesis</keyword>
<evidence type="ECO:0000256" key="12">
    <source>
        <dbReference type="ARBA" id="ARBA00022898"/>
    </source>
</evidence>
<dbReference type="GO" id="GO:0009099">
    <property type="term" value="P:L-valine biosynthetic process"/>
    <property type="evidence" value="ECO:0007669"/>
    <property type="project" value="UniProtKB-UniPathway"/>
</dbReference>
<dbReference type="Proteomes" id="UP000583387">
    <property type="component" value="Unassembled WGS sequence"/>
</dbReference>
<dbReference type="InterPro" id="IPR043132">
    <property type="entry name" value="BCAT-like_C"/>
</dbReference>
<keyword evidence="21" id="KW-1185">Reference proteome</keyword>
<dbReference type="Gene3D" id="3.30.470.10">
    <property type="match status" value="1"/>
</dbReference>
<comment type="function">
    <text evidence="2 19">Acts on leucine, isoleucine and valine.</text>
</comment>
<comment type="cofactor">
    <cofactor evidence="1 18">
        <name>pyridoxal 5'-phosphate</name>
        <dbReference type="ChEBI" id="CHEBI:597326"/>
    </cofactor>
</comment>
<dbReference type="SUPFAM" id="SSF56752">
    <property type="entry name" value="D-aminoacid aminotransferase-like PLP-dependent enzymes"/>
    <property type="match status" value="1"/>
</dbReference>
<evidence type="ECO:0000256" key="8">
    <source>
        <dbReference type="ARBA" id="ARBA00018179"/>
    </source>
</evidence>
<sequence length="307" mass="34143">MSMADRDGVIWYDGKLVPWREATTHVLTHTLHYGMGVFEGVRAYNTPQGTAIFRLQAHTDRLFDSAHIMNMQIPFTKDEINEAQRATVRENNLESAYLRPMVFYGSEGMGLRASGLQVHVIVAAWHWGAYMGEEALEQGIKVRTSSFTRHHVNISMTRAKANGHYINSMLALQEAISGGADEALLLDPEGYVAEGSGENVFIVKDGVVYTPEVTACLNGITRNTVLRLADELGIKLVEKRITRDEVYIADEAFFTGTAAEVTPIREVDGRKIGIGRRGPVTEKLQKAYFDLVTGKTSAHAEWRTLVK</sequence>
<dbReference type="EMBL" id="CAJFCI010000029">
    <property type="protein sequence ID" value="CAD5107059.1"/>
    <property type="molecule type" value="Genomic_DNA"/>
</dbReference>
<evidence type="ECO:0000256" key="17">
    <source>
        <dbReference type="RuleBase" id="RU004106"/>
    </source>
</evidence>
<dbReference type="InterPro" id="IPR018300">
    <property type="entry name" value="Aminotrans_IV_CS"/>
</dbReference>
<evidence type="ECO:0000256" key="15">
    <source>
        <dbReference type="ARBA" id="ARBA00048798"/>
    </source>
</evidence>
<evidence type="ECO:0000256" key="18">
    <source>
        <dbReference type="RuleBase" id="RU004516"/>
    </source>
</evidence>
<organism evidence="20 21">
    <name type="scientific">Zestomonas carbonaria</name>
    <dbReference type="NCBI Taxonomy" id="2762745"/>
    <lineage>
        <taxon>Bacteria</taxon>
        <taxon>Pseudomonadati</taxon>
        <taxon>Pseudomonadota</taxon>
        <taxon>Gammaproteobacteria</taxon>
        <taxon>Pseudomonadales</taxon>
        <taxon>Pseudomonadaceae</taxon>
        <taxon>Zestomonas</taxon>
    </lineage>
</organism>
<comment type="catalytic activity">
    <reaction evidence="14 19">
        <text>L-valine + 2-oxoglutarate = 3-methyl-2-oxobutanoate + L-glutamate</text>
        <dbReference type="Rhea" id="RHEA:24813"/>
        <dbReference type="ChEBI" id="CHEBI:11851"/>
        <dbReference type="ChEBI" id="CHEBI:16810"/>
        <dbReference type="ChEBI" id="CHEBI:29985"/>
        <dbReference type="ChEBI" id="CHEBI:57762"/>
        <dbReference type="EC" id="2.6.1.42"/>
    </reaction>
</comment>
<dbReference type="InterPro" id="IPR043131">
    <property type="entry name" value="BCAT-like_N"/>
</dbReference>
<keyword evidence="9 19" id="KW-0032">Aminotransferase</keyword>
<dbReference type="UniPathway" id="UPA00047">
    <property type="reaction ID" value="UER00058"/>
</dbReference>
<evidence type="ECO:0000256" key="6">
    <source>
        <dbReference type="ARBA" id="ARBA00009320"/>
    </source>
</evidence>
<comment type="catalytic activity">
    <reaction evidence="15 19">
        <text>L-isoleucine + 2-oxoglutarate = (S)-3-methyl-2-oxopentanoate + L-glutamate</text>
        <dbReference type="Rhea" id="RHEA:24801"/>
        <dbReference type="ChEBI" id="CHEBI:16810"/>
        <dbReference type="ChEBI" id="CHEBI:29985"/>
        <dbReference type="ChEBI" id="CHEBI:35146"/>
        <dbReference type="ChEBI" id="CHEBI:58045"/>
        <dbReference type="EC" id="2.6.1.42"/>
    </reaction>
</comment>
<dbReference type="PANTHER" id="PTHR42743:SF11">
    <property type="entry name" value="AMINODEOXYCHORISMATE LYASE"/>
    <property type="match status" value="1"/>
</dbReference>
<evidence type="ECO:0000256" key="2">
    <source>
        <dbReference type="ARBA" id="ARBA00003109"/>
    </source>
</evidence>
<keyword evidence="12 18" id="KW-0663">Pyridoxal phosphate</keyword>
<dbReference type="FunFam" id="3.20.10.10:FF:000001">
    <property type="entry name" value="Branched-chain-amino-acid aminotransferase"/>
    <property type="match status" value="1"/>
</dbReference>
<comment type="similarity">
    <text evidence="6 17">Belongs to the class-IV pyridoxal-phosphate-dependent aminotransferase family.</text>
</comment>
<accession>A0A7U7EL74</accession>
<dbReference type="InterPro" id="IPR050571">
    <property type="entry name" value="Class-IV_PLP-Dep_Aminotrnsfr"/>
</dbReference>
<dbReference type="GO" id="GO:0006532">
    <property type="term" value="P:aspartate biosynthetic process"/>
    <property type="evidence" value="ECO:0007669"/>
    <property type="project" value="TreeGrafter"/>
</dbReference>
<evidence type="ECO:0000256" key="19">
    <source>
        <dbReference type="RuleBase" id="RU364094"/>
    </source>
</evidence>
<dbReference type="Pfam" id="PF01063">
    <property type="entry name" value="Aminotran_4"/>
    <property type="match status" value="1"/>
</dbReference>
<dbReference type="CDD" id="cd01557">
    <property type="entry name" value="BCAT_beta_family"/>
    <property type="match status" value="1"/>
</dbReference>
<dbReference type="NCBIfam" id="NF005146">
    <property type="entry name" value="PRK06606.1"/>
    <property type="match status" value="1"/>
</dbReference>
<dbReference type="RefSeq" id="WP_187670414.1">
    <property type="nucleotide sequence ID" value="NZ_CAJFCI010000029.1"/>
</dbReference>
<evidence type="ECO:0000256" key="7">
    <source>
        <dbReference type="ARBA" id="ARBA00013053"/>
    </source>
</evidence>
<comment type="caution">
    <text evidence="20">The sequence shown here is derived from an EMBL/GenBank/DDBJ whole genome shotgun (WGS) entry which is preliminary data.</text>
</comment>
<evidence type="ECO:0000313" key="21">
    <source>
        <dbReference type="Proteomes" id="UP000583387"/>
    </source>
</evidence>
<evidence type="ECO:0000313" key="20">
    <source>
        <dbReference type="EMBL" id="CAD5107059.1"/>
    </source>
</evidence>
<dbReference type="GO" id="GO:0009097">
    <property type="term" value="P:isoleucine biosynthetic process"/>
    <property type="evidence" value="ECO:0007669"/>
    <property type="project" value="UniProtKB-UniPathway"/>
</dbReference>
<evidence type="ECO:0000256" key="5">
    <source>
        <dbReference type="ARBA" id="ARBA00005072"/>
    </source>
</evidence>
<dbReference type="AlphaFoldDB" id="A0A7U7EL74"/>
<dbReference type="NCBIfam" id="TIGR01122">
    <property type="entry name" value="ilvE_I"/>
    <property type="match status" value="1"/>
</dbReference>
<gene>
    <name evidence="19 20" type="primary">ilvE</name>
    <name evidence="20" type="ORF">PSEWESI4_01330</name>
</gene>
<evidence type="ECO:0000256" key="14">
    <source>
        <dbReference type="ARBA" id="ARBA00048212"/>
    </source>
</evidence>
<dbReference type="UniPathway" id="UPA00049">
    <property type="reaction ID" value="UER00062"/>
</dbReference>
<evidence type="ECO:0000256" key="10">
    <source>
        <dbReference type="ARBA" id="ARBA00022605"/>
    </source>
</evidence>
<reference evidence="20 21" key="1">
    <citation type="submission" date="2020-08" db="EMBL/GenBank/DDBJ databases">
        <authorList>
            <person name="Criscuolo A."/>
        </authorList>
    </citation>
    <scope>NUCLEOTIDE SEQUENCE [LARGE SCALE GENOMIC DNA]</scope>
    <source>
        <strain evidence="20">CIP111764</strain>
    </source>
</reference>
<dbReference type="InterPro" id="IPR033939">
    <property type="entry name" value="BCAT_family"/>
</dbReference>
<comment type="pathway">
    <text evidence="5 19">Amino-acid biosynthesis; L-leucine biosynthesis; L-leucine from 3-methyl-2-oxobutanoate: step 4/4.</text>
</comment>
<name>A0A7U7EL74_9GAMM</name>
<dbReference type="GO" id="GO:0004084">
    <property type="term" value="F:branched-chain-amino-acid transaminase activity"/>
    <property type="evidence" value="ECO:0007669"/>
    <property type="project" value="UniProtKB-EC"/>
</dbReference>
<dbReference type="InterPro" id="IPR036038">
    <property type="entry name" value="Aminotransferase-like"/>
</dbReference>
<dbReference type="GO" id="GO:0009098">
    <property type="term" value="P:L-leucine biosynthetic process"/>
    <property type="evidence" value="ECO:0007669"/>
    <property type="project" value="UniProtKB-UniPathway"/>
</dbReference>
<evidence type="ECO:0000256" key="3">
    <source>
        <dbReference type="ARBA" id="ARBA00004824"/>
    </source>
</evidence>
<evidence type="ECO:0000256" key="11">
    <source>
        <dbReference type="ARBA" id="ARBA00022679"/>
    </source>
</evidence>
<dbReference type="EC" id="2.6.1.42" evidence="7 19"/>
<dbReference type="InterPro" id="IPR005785">
    <property type="entry name" value="B_amino_transI"/>
</dbReference>
<dbReference type="UniPathway" id="UPA00048">
    <property type="reaction ID" value="UER00073"/>
</dbReference>
<keyword evidence="11 19" id="KW-0808">Transferase</keyword>
<evidence type="ECO:0000256" key="4">
    <source>
        <dbReference type="ARBA" id="ARBA00004931"/>
    </source>
</evidence>
<evidence type="ECO:0000256" key="1">
    <source>
        <dbReference type="ARBA" id="ARBA00001933"/>
    </source>
</evidence>
<keyword evidence="13 19" id="KW-0100">Branched-chain amino acid biosynthesis</keyword>
<proteinExistence type="inferred from homology"/>
<comment type="pathway">
    <text evidence="4 19">Amino-acid biosynthesis; L-valine biosynthesis; L-valine from pyruvate: step 4/4.</text>
</comment>
<dbReference type="InterPro" id="IPR001544">
    <property type="entry name" value="Aminotrans_IV"/>
</dbReference>
<dbReference type="PROSITE" id="PS00770">
    <property type="entry name" value="AA_TRANSFER_CLASS_4"/>
    <property type="match status" value="1"/>
</dbReference>
<dbReference type="GO" id="GO:0005829">
    <property type="term" value="C:cytosol"/>
    <property type="evidence" value="ECO:0007669"/>
    <property type="project" value="TreeGrafter"/>
</dbReference>
<dbReference type="Gene3D" id="3.20.10.10">
    <property type="entry name" value="D-amino Acid Aminotransferase, subunit A, domain 2"/>
    <property type="match status" value="1"/>
</dbReference>
<evidence type="ECO:0000256" key="16">
    <source>
        <dbReference type="ARBA" id="ARBA00049229"/>
    </source>
</evidence>
<comment type="catalytic activity">
    <reaction evidence="16 19">
        <text>L-leucine + 2-oxoglutarate = 4-methyl-2-oxopentanoate + L-glutamate</text>
        <dbReference type="Rhea" id="RHEA:18321"/>
        <dbReference type="ChEBI" id="CHEBI:16810"/>
        <dbReference type="ChEBI" id="CHEBI:17865"/>
        <dbReference type="ChEBI" id="CHEBI:29985"/>
        <dbReference type="ChEBI" id="CHEBI:57427"/>
        <dbReference type="EC" id="2.6.1.42"/>
    </reaction>
</comment>
<evidence type="ECO:0000256" key="9">
    <source>
        <dbReference type="ARBA" id="ARBA00022576"/>
    </source>
</evidence>
<evidence type="ECO:0000256" key="13">
    <source>
        <dbReference type="ARBA" id="ARBA00023304"/>
    </source>
</evidence>
<dbReference type="PANTHER" id="PTHR42743">
    <property type="entry name" value="AMINO-ACID AMINOTRANSFERASE"/>
    <property type="match status" value="1"/>
</dbReference>
<comment type="pathway">
    <text evidence="3 19">Amino-acid biosynthesis; L-isoleucine biosynthesis; L-isoleucine from 2-oxobutanoate: step 4/4.</text>
</comment>